<accession>A0A1I0DU79</accession>
<protein>
    <submittedName>
        <fullName evidence="3">VPLPA-CTERM protein sorting domain-containing protein</fullName>
    </submittedName>
</protein>
<organism evidence="3 4">
    <name type="scientific">Paracoccus homiensis</name>
    <dbReference type="NCBI Taxonomy" id="364199"/>
    <lineage>
        <taxon>Bacteria</taxon>
        <taxon>Pseudomonadati</taxon>
        <taxon>Pseudomonadota</taxon>
        <taxon>Alphaproteobacteria</taxon>
        <taxon>Rhodobacterales</taxon>
        <taxon>Paracoccaceae</taxon>
        <taxon>Paracoccus</taxon>
    </lineage>
</organism>
<name>A0A1I0DU79_9RHOB</name>
<dbReference type="STRING" id="364199.SAMN04489858_104306"/>
<feature type="signal peptide" evidence="2">
    <location>
        <begin position="1"/>
        <end position="21"/>
    </location>
</feature>
<keyword evidence="2" id="KW-0732">Signal</keyword>
<feature type="transmembrane region" description="Helical" evidence="1">
    <location>
        <begin position="164"/>
        <end position="185"/>
    </location>
</feature>
<keyword evidence="1" id="KW-0812">Transmembrane</keyword>
<keyword evidence="1" id="KW-1133">Transmembrane helix</keyword>
<gene>
    <name evidence="3" type="ORF">SAMN04489858_104306</name>
</gene>
<feature type="chain" id="PRO_5011440638" evidence="2">
    <location>
        <begin position="22"/>
        <end position="191"/>
    </location>
</feature>
<evidence type="ECO:0000256" key="2">
    <source>
        <dbReference type="SAM" id="SignalP"/>
    </source>
</evidence>
<dbReference type="RefSeq" id="WP_090733975.1">
    <property type="nucleotide sequence ID" value="NZ_FOHO01000004.1"/>
</dbReference>
<evidence type="ECO:0000313" key="3">
    <source>
        <dbReference type="EMBL" id="SET36020.1"/>
    </source>
</evidence>
<keyword evidence="1" id="KW-0472">Membrane</keyword>
<sequence>MKRFATALITALTLATAPAMAATTDPVLDAPYALGSALVEEGVADLLIFGAETYSSGIEVQGDLTSDLVLFFETADPYATVDASFTLFSDGATVLAGLLSSVSLGDDSVINLVFGDLTGDLAAAFGSALTLELAFFDDLGADPFAMLQDGIDYEIAFLATGSPAAVPLPAGGLLILLGLGALGLMRRRRRA</sequence>
<dbReference type="Proteomes" id="UP000199180">
    <property type="component" value="Unassembled WGS sequence"/>
</dbReference>
<dbReference type="NCBIfam" id="TIGR03370">
    <property type="entry name" value="VPLPA-CTERM"/>
    <property type="match status" value="1"/>
</dbReference>
<dbReference type="AlphaFoldDB" id="A0A1I0DU79"/>
<evidence type="ECO:0000256" key="1">
    <source>
        <dbReference type="SAM" id="Phobius"/>
    </source>
</evidence>
<keyword evidence="4" id="KW-1185">Reference proteome</keyword>
<reference evidence="3 4" key="1">
    <citation type="submission" date="2016-10" db="EMBL/GenBank/DDBJ databases">
        <authorList>
            <person name="de Groot N.N."/>
        </authorList>
    </citation>
    <scope>NUCLEOTIDE SEQUENCE [LARGE SCALE GENOMIC DNA]</scope>
    <source>
        <strain evidence="3 4">DSM 17862</strain>
    </source>
</reference>
<proteinExistence type="predicted"/>
<evidence type="ECO:0000313" key="4">
    <source>
        <dbReference type="Proteomes" id="UP000199180"/>
    </source>
</evidence>
<dbReference type="EMBL" id="FOHO01000004">
    <property type="protein sequence ID" value="SET36020.1"/>
    <property type="molecule type" value="Genomic_DNA"/>
</dbReference>
<dbReference type="InterPro" id="IPR022472">
    <property type="entry name" value="VPLPA-CTERM"/>
</dbReference>